<feature type="non-terminal residue" evidence="2">
    <location>
        <position position="1"/>
    </location>
</feature>
<proteinExistence type="predicted"/>
<dbReference type="CDD" id="cd00170">
    <property type="entry name" value="SEC14"/>
    <property type="match status" value="1"/>
</dbReference>
<dbReference type="PANTHER" id="PTHR10174">
    <property type="entry name" value="ALPHA-TOCOPHEROL TRANSFER PROTEIN-RELATED"/>
    <property type="match status" value="1"/>
</dbReference>
<dbReference type="Gene3D" id="1.20.5.1200">
    <property type="entry name" value="Alpha-tocopherol transfer"/>
    <property type="match status" value="1"/>
</dbReference>
<evidence type="ECO:0000259" key="1">
    <source>
        <dbReference type="PROSITE" id="PS50191"/>
    </source>
</evidence>
<dbReference type="InterPro" id="IPR001251">
    <property type="entry name" value="CRAL-TRIO_dom"/>
</dbReference>
<name>A0A1B6KYX9_9HEMI</name>
<gene>
    <name evidence="2" type="ORF">g.42444</name>
</gene>
<dbReference type="PANTHER" id="PTHR10174:SF222">
    <property type="entry name" value="GH10083P-RELATED"/>
    <property type="match status" value="1"/>
</dbReference>
<feature type="domain" description="CRAL-TRIO" evidence="1">
    <location>
        <begin position="85"/>
        <end position="249"/>
    </location>
</feature>
<organism evidence="2">
    <name type="scientific">Graphocephala atropunctata</name>
    <dbReference type="NCBI Taxonomy" id="36148"/>
    <lineage>
        <taxon>Eukaryota</taxon>
        <taxon>Metazoa</taxon>
        <taxon>Ecdysozoa</taxon>
        <taxon>Arthropoda</taxon>
        <taxon>Hexapoda</taxon>
        <taxon>Insecta</taxon>
        <taxon>Pterygota</taxon>
        <taxon>Neoptera</taxon>
        <taxon>Paraneoptera</taxon>
        <taxon>Hemiptera</taxon>
        <taxon>Auchenorrhyncha</taxon>
        <taxon>Membracoidea</taxon>
        <taxon>Cicadellidae</taxon>
        <taxon>Cicadellinae</taxon>
        <taxon>Cicadellini</taxon>
        <taxon>Graphocephala</taxon>
    </lineage>
</organism>
<dbReference type="GO" id="GO:1902936">
    <property type="term" value="F:phosphatidylinositol bisphosphate binding"/>
    <property type="evidence" value="ECO:0007669"/>
    <property type="project" value="TreeGrafter"/>
</dbReference>
<reference evidence="2" key="1">
    <citation type="submission" date="2015-11" db="EMBL/GenBank/DDBJ databases">
        <title>De novo transcriptome assembly of four potential Pierce s Disease insect vectors from Arizona vineyards.</title>
        <authorList>
            <person name="Tassone E.E."/>
        </authorList>
    </citation>
    <scope>NUCLEOTIDE SEQUENCE</scope>
</reference>
<accession>A0A1B6KYX9</accession>
<dbReference type="SMART" id="SM00516">
    <property type="entry name" value="SEC14"/>
    <property type="match status" value="1"/>
</dbReference>
<dbReference type="SUPFAM" id="SSF46938">
    <property type="entry name" value="CRAL/TRIO N-terminal domain"/>
    <property type="match status" value="1"/>
</dbReference>
<dbReference type="GO" id="GO:0016020">
    <property type="term" value="C:membrane"/>
    <property type="evidence" value="ECO:0007669"/>
    <property type="project" value="TreeGrafter"/>
</dbReference>
<dbReference type="InterPro" id="IPR036865">
    <property type="entry name" value="CRAL-TRIO_dom_sf"/>
</dbReference>
<dbReference type="InterPro" id="IPR036273">
    <property type="entry name" value="CRAL/TRIO_N_dom_sf"/>
</dbReference>
<evidence type="ECO:0000313" key="2">
    <source>
        <dbReference type="EMBL" id="JAT16615.1"/>
    </source>
</evidence>
<sequence length="300" mass="34932">DYSRITKGSHRRPEKVRMVSQDDVTSIRSWLRKQAHLPQTIDDGLLRRFVHCCDGSLERTKTALELFFCLRADAPEFFKDRDPALPRVQDVFNLIDLLPLPKLTPEGYRCFLYRLADTDPDKFHFVDYVKTFFMVGDTRIRSETELVAGEVPIFDMTGYTLRHLTRLPLPALRKYMQYTQEAHPVKLRQIHIINAVPLLDKVLTFIRPFMKSEVAAMIHVHPVGSESLYKFVPREILPDEYGGIAGPAKEIKERWKKKVEVERDWFGLNEWMADESKRIGKRNGVLRPPMEGSFRSLSID</sequence>
<dbReference type="SUPFAM" id="SSF52087">
    <property type="entry name" value="CRAL/TRIO domain"/>
    <property type="match status" value="1"/>
</dbReference>
<dbReference type="EMBL" id="GEBQ01023362">
    <property type="protein sequence ID" value="JAT16615.1"/>
    <property type="molecule type" value="Transcribed_RNA"/>
</dbReference>
<dbReference type="PRINTS" id="PR00180">
    <property type="entry name" value="CRETINALDHBP"/>
</dbReference>
<dbReference type="AlphaFoldDB" id="A0A1B6KYX9"/>
<protein>
    <recommendedName>
        <fullName evidence="1">CRAL-TRIO domain-containing protein</fullName>
    </recommendedName>
</protein>
<dbReference type="Gene3D" id="3.40.525.10">
    <property type="entry name" value="CRAL-TRIO lipid binding domain"/>
    <property type="match status" value="1"/>
</dbReference>
<dbReference type="PROSITE" id="PS50191">
    <property type="entry name" value="CRAL_TRIO"/>
    <property type="match status" value="1"/>
</dbReference>
<dbReference type="Pfam" id="PF00650">
    <property type="entry name" value="CRAL_TRIO"/>
    <property type="match status" value="1"/>
</dbReference>